<gene>
    <name evidence="4" type="primary">LOC103508281</name>
</gene>
<evidence type="ECO:0000313" key="4">
    <source>
        <dbReference type="RefSeq" id="XP_026678709.1"/>
    </source>
</evidence>
<dbReference type="SMART" id="SM00645">
    <property type="entry name" value="Pept_C1"/>
    <property type="match status" value="1"/>
</dbReference>
<reference evidence="4" key="1">
    <citation type="submission" date="2025-08" db="UniProtKB">
        <authorList>
            <consortium name="RefSeq"/>
        </authorList>
    </citation>
    <scope>IDENTIFICATION</scope>
</reference>
<dbReference type="AlphaFoldDB" id="A0A3Q0IQY4"/>
<dbReference type="KEGG" id="dci:103508281"/>
<feature type="region of interest" description="Disordered" evidence="1">
    <location>
        <begin position="252"/>
        <end position="279"/>
    </location>
</feature>
<evidence type="ECO:0000313" key="3">
    <source>
        <dbReference type="Proteomes" id="UP000079169"/>
    </source>
</evidence>
<dbReference type="GO" id="GO:0006508">
    <property type="term" value="P:proteolysis"/>
    <property type="evidence" value="ECO:0007669"/>
    <property type="project" value="InterPro"/>
</dbReference>
<feature type="compositionally biased region" description="Basic and acidic residues" evidence="1">
    <location>
        <begin position="254"/>
        <end position="279"/>
    </location>
</feature>
<dbReference type="STRING" id="121845.A0A3Q0IQY4"/>
<dbReference type="Gene3D" id="3.90.70.10">
    <property type="entry name" value="Cysteine proteinases"/>
    <property type="match status" value="1"/>
</dbReference>
<proteinExistence type="predicted"/>
<dbReference type="SMR" id="A0A3Q0IQY4"/>
<dbReference type="GO" id="GO:0008234">
    <property type="term" value="F:cysteine-type peptidase activity"/>
    <property type="evidence" value="ECO:0007669"/>
    <property type="project" value="InterPro"/>
</dbReference>
<dbReference type="Proteomes" id="UP000079169">
    <property type="component" value="Unplaced"/>
</dbReference>
<dbReference type="GeneID" id="103508281"/>
<dbReference type="PANTHER" id="PTHR36527:SF6">
    <property type="entry name" value="TUBULIN_FTSZ GTPASE DOMAIN-CONTAINING PROTEIN"/>
    <property type="match status" value="1"/>
</dbReference>
<dbReference type="InterPro" id="IPR038765">
    <property type="entry name" value="Papain-like_cys_pep_sf"/>
</dbReference>
<dbReference type="InterPro" id="IPR000668">
    <property type="entry name" value="Peptidase_C1A_C"/>
</dbReference>
<dbReference type="InterPro" id="IPR036525">
    <property type="entry name" value="Tubulin/FtsZ_GTPase_sf"/>
</dbReference>
<evidence type="ECO:0000256" key="1">
    <source>
        <dbReference type="SAM" id="MobiDB-lite"/>
    </source>
</evidence>
<keyword evidence="3" id="KW-1185">Reference proteome</keyword>
<dbReference type="SUPFAM" id="SSF52490">
    <property type="entry name" value="Tubulin nucleotide-binding domain-like"/>
    <property type="match status" value="1"/>
</dbReference>
<dbReference type="PANTHER" id="PTHR36527">
    <property type="entry name" value="OS01G0282866 PROTEIN"/>
    <property type="match status" value="1"/>
</dbReference>
<accession>A0A3Q0IQY4</accession>
<sequence length="279" mass="31060">MLKRECISVHIGQAGVQIGNACWELYCLEHGIQPDGQMPSDKTIGAGDDMCSFYSQVCSSGISSSTWVWVHKRGLVTGGAHHSNTGCQPVSFPPCNHANYTTSEPECKTLATPQPKCHTRCTNDNYGRGFFQDKYRFKRYYWVNDEVADIQQEIMKNGPVVANMYLYSDIFSYKSGVYAVSASAEIVAYATVKIVGWGEENGRPYWTIVSTFGEQFGDKGTIKILRGRNEAIIESLVNGALPKDNYGVEFGEESGERLSEEFGVRAESSEEFRENGEEE</sequence>
<dbReference type="Pfam" id="PF00112">
    <property type="entry name" value="Peptidase_C1"/>
    <property type="match status" value="1"/>
</dbReference>
<name>A0A3Q0IQY4_DIACI</name>
<feature type="domain" description="Peptidase C1A papain C-terminal" evidence="2">
    <location>
        <begin position="33"/>
        <end position="241"/>
    </location>
</feature>
<dbReference type="SUPFAM" id="SSF54001">
    <property type="entry name" value="Cysteine proteinases"/>
    <property type="match status" value="1"/>
</dbReference>
<dbReference type="PaxDb" id="121845-A0A3Q0IQY4"/>
<dbReference type="RefSeq" id="XP_026678709.1">
    <property type="nucleotide sequence ID" value="XM_026822908.1"/>
</dbReference>
<protein>
    <submittedName>
        <fullName evidence="4">Cathepsin B-like cysteine proteinase 3</fullName>
    </submittedName>
</protein>
<organism evidence="3 4">
    <name type="scientific">Diaphorina citri</name>
    <name type="common">Asian citrus psyllid</name>
    <dbReference type="NCBI Taxonomy" id="121845"/>
    <lineage>
        <taxon>Eukaryota</taxon>
        <taxon>Metazoa</taxon>
        <taxon>Ecdysozoa</taxon>
        <taxon>Arthropoda</taxon>
        <taxon>Hexapoda</taxon>
        <taxon>Insecta</taxon>
        <taxon>Pterygota</taxon>
        <taxon>Neoptera</taxon>
        <taxon>Paraneoptera</taxon>
        <taxon>Hemiptera</taxon>
        <taxon>Sternorrhyncha</taxon>
        <taxon>Psylloidea</taxon>
        <taxon>Psyllidae</taxon>
        <taxon>Diaphorininae</taxon>
        <taxon>Diaphorina</taxon>
    </lineage>
</organism>
<evidence type="ECO:0000259" key="2">
    <source>
        <dbReference type="SMART" id="SM00645"/>
    </source>
</evidence>